<evidence type="ECO:0000313" key="6">
    <source>
        <dbReference type="Proteomes" id="UP000199586"/>
    </source>
</evidence>
<dbReference type="RefSeq" id="WP_177200109.1">
    <property type="nucleotide sequence ID" value="NZ_FOXP01000004.1"/>
</dbReference>
<evidence type="ECO:0000256" key="3">
    <source>
        <dbReference type="ARBA" id="ARBA00023002"/>
    </source>
</evidence>
<dbReference type="PANTHER" id="PTHR48105">
    <property type="entry name" value="THIOREDOXIN REDUCTASE 1-RELATED-RELATED"/>
    <property type="match status" value="1"/>
</dbReference>
<gene>
    <name evidence="5" type="ORF">SAMN04488241_104211</name>
</gene>
<dbReference type="GO" id="GO:0016491">
    <property type="term" value="F:oxidoreductase activity"/>
    <property type="evidence" value="ECO:0007669"/>
    <property type="project" value="UniProtKB-KW"/>
</dbReference>
<keyword evidence="6" id="KW-1185">Reference proteome</keyword>
<evidence type="ECO:0000259" key="4">
    <source>
        <dbReference type="Pfam" id="PF07992"/>
    </source>
</evidence>
<dbReference type="Gene3D" id="3.50.50.60">
    <property type="entry name" value="FAD/NAD(P)-binding domain"/>
    <property type="match status" value="2"/>
</dbReference>
<feature type="domain" description="FAD/NAD(P)-binding" evidence="4">
    <location>
        <begin position="20"/>
        <end position="299"/>
    </location>
</feature>
<protein>
    <recommendedName>
        <fullName evidence="1">Thioredoxin reductase</fullName>
    </recommendedName>
</protein>
<dbReference type="PRINTS" id="PR00368">
    <property type="entry name" value="FADPNR"/>
</dbReference>
<dbReference type="InterPro" id="IPR036188">
    <property type="entry name" value="FAD/NAD-bd_sf"/>
</dbReference>
<dbReference type="SUPFAM" id="SSF51905">
    <property type="entry name" value="FAD/NAD(P)-binding domain"/>
    <property type="match status" value="1"/>
</dbReference>
<dbReference type="InterPro" id="IPR050097">
    <property type="entry name" value="Ferredoxin-NADP_redctase_2"/>
</dbReference>
<keyword evidence="3" id="KW-0560">Oxidoreductase</keyword>
<dbReference type="PRINTS" id="PR00469">
    <property type="entry name" value="PNDRDTASEII"/>
</dbReference>
<dbReference type="AlphaFoldDB" id="A0A1I5RY01"/>
<dbReference type="EMBL" id="FOXP01000004">
    <property type="protein sequence ID" value="SFP63402.1"/>
    <property type="molecule type" value="Genomic_DNA"/>
</dbReference>
<dbReference type="STRING" id="634430.SAMN04488241_104211"/>
<dbReference type="InterPro" id="IPR023753">
    <property type="entry name" value="FAD/NAD-binding_dom"/>
</dbReference>
<dbReference type="Proteomes" id="UP000199586">
    <property type="component" value="Unassembled WGS sequence"/>
</dbReference>
<evidence type="ECO:0000313" key="5">
    <source>
        <dbReference type="EMBL" id="SFP63402.1"/>
    </source>
</evidence>
<dbReference type="Pfam" id="PF07992">
    <property type="entry name" value="Pyr_redox_2"/>
    <property type="match status" value="1"/>
</dbReference>
<sequence length="318" mass="34024">MNVITPLSAEQPGTQAELDDCVIVGAGPAGLTAAIYLARYWLKIRLFDSGDSRAGWIPRTNNHAGFPDGIPGRELLARMQEQAERFGAVREEATVTAIEPQGDEFTVWIADRGVRTRSVLLATGVVNNRPAMDPDLHTRALHLGALRYCPICDGYEVTDKRVGVIGKGSHGMKEALFLRGYTRDVTLVSPDGGLDLDEACEAALEEAGVQRVTGPCGGFAIEGERFAFDTAEGRMAFDSVYPAMGSVIRSELAVAAGARASEEGCLEVDDHQRTSVPGLFAAGDVVKGLDQISHAMGEAGVAATTIRNMLGDRRPIRR</sequence>
<evidence type="ECO:0000256" key="2">
    <source>
        <dbReference type="ARBA" id="ARBA00022630"/>
    </source>
</evidence>
<accession>A0A1I5RY01</accession>
<name>A0A1I5RY01_9SPHN</name>
<reference evidence="6" key="1">
    <citation type="submission" date="2016-10" db="EMBL/GenBank/DDBJ databases">
        <authorList>
            <person name="Varghese N."/>
            <person name="Submissions S."/>
        </authorList>
    </citation>
    <scope>NUCLEOTIDE SEQUENCE [LARGE SCALE GENOMIC DNA]</scope>
    <source>
        <strain evidence="6">CGMCC 1.9113</strain>
    </source>
</reference>
<keyword evidence="2" id="KW-0285">Flavoprotein</keyword>
<organism evidence="5 6">
    <name type="scientific">Sphingomonas rubra</name>
    <dbReference type="NCBI Taxonomy" id="634430"/>
    <lineage>
        <taxon>Bacteria</taxon>
        <taxon>Pseudomonadati</taxon>
        <taxon>Pseudomonadota</taxon>
        <taxon>Alphaproteobacteria</taxon>
        <taxon>Sphingomonadales</taxon>
        <taxon>Sphingomonadaceae</taxon>
        <taxon>Sphingomonas</taxon>
    </lineage>
</organism>
<evidence type="ECO:0000256" key="1">
    <source>
        <dbReference type="ARBA" id="ARBA00018719"/>
    </source>
</evidence>
<proteinExistence type="predicted"/>